<organism evidence="1 3">
    <name type="scientific">Frondihabitans sucicola</name>
    <dbReference type="NCBI Taxonomy" id="1268041"/>
    <lineage>
        <taxon>Bacteria</taxon>
        <taxon>Bacillati</taxon>
        <taxon>Actinomycetota</taxon>
        <taxon>Actinomycetes</taxon>
        <taxon>Micrococcales</taxon>
        <taxon>Microbacteriaceae</taxon>
        <taxon>Frondihabitans</taxon>
    </lineage>
</organism>
<evidence type="ECO:0000313" key="2">
    <source>
        <dbReference type="EMBL" id="BDZ52912.1"/>
    </source>
</evidence>
<sequence length="74" mass="7995">MAKAAADGGVVRLSVNMAPETAEMLKENAARRGLSYTEEIRRAIAIVKYLDAEIASGNKILTSNAEGYRELIIV</sequence>
<evidence type="ECO:0000313" key="1">
    <source>
        <dbReference type="EMBL" id="BDZ52345.1"/>
    </source>
</evidence>
<reference evidence="1" key="1">
    <citation type="journal article" date="2014" name="Int. J. Syst. Evol. Microbiol.">
        <title>Complete genome of a new Firmicutes species belonging to the dominant human colonic microbiota ('Ruminococcus bicirculans') reveals two chromosomes and a selective capacity to utilize plant glucans.</title>
        <authorList>
            <consortium name="NISC Comparative Sequencing Program"/>
            <person name="Wegmann U."/>
            <person name="Louis P."/>
            <person name="Goesmann A."/>
            <person name="Henrissat B."/>
            <person name="Duncan S.H."/>
            <person name="Flint H.J."/>
        </authorList>
    </citation>
    <scope>NUCLEOTIDE SEQUENCE</scope>
    <source>
        <strain evidence="1">NBRC 108728</strain>
    </source>
</reference>
<name>A0ABN6Y4V3_9MICO</name>
<geneLocation type="plasmid" evidence="1 3">
    <name>pNBRC108728a</name>
</geneLocation>
<proteinExistence type="predicted"/>
<dbReference type="EMBL" id="AP027733">
    <property type="protein sequence ID" value="BDZ52345.1"/>
    <property type="molecule type" value="Genomic_DNA"/>
</dbReference>
<dbReference type="RefSeq" id="WP_286347194.1">
    <property type="nucleotide sequence ID" value="NZ_AP027733.1"/>
</dbReference>
<keyword evidence="1" id="KW-0614">Plasmid</keyword>
<protein>
    <recommendedName>
        <fullName evidence="4">Ribbon-helix-helix protein, CopG family</fullName>
    </recommendedName>
</protein>
<gene>
    <name evidence="1" type="ORF">GCM10025867_45860</name>
    <name evidence="2" type="ORF">GCM10025867_51530</name>
</gene>
<evidence type="ECO:0000313" key="3">
    <source>
        <dbReference type="Proteomes" id="UP001321486"/>
    </source>
</evidence>
<evidence type="ECO:0008006" key="4">
    <source>
        <dbReference type="Google" id="ProtNLM"/>
    </source>
</evidence>
<reference evidence="3" key="2">
    <citation type="journal article" date="2019" name="Int. J. Syst. Evol. Microbiol.">
        <title>The Global Catalogue of Microorganisms (GCM) 10K type strain sequencing project: providing services to taxonomists for standard genome sequencing and annotation.</title>
        <authorList>
            <consortium name="The Broad Institute Genomics Platform"/>
            <consortium name="The Broad Institute Genome Sequencing Center for Infectious Disease"/>
            <person name="Wu L."/>
            <person name="Ma J."/>
        </authorList>
    </citation>
    <scope>NUCLEOTIDE SEQUENCE [LARGE SCALE GENOMIC DNA]</scope>
    <source>
        <strain evidence="3">NBRC 108728</strain>
    </source>
</reference>
<keyword evidence="3" id="KW-1185">Reference proteome</keyword>
<dbReference type="Proteomes" id="UP001321486">
    <property type="component" value="Plasmid pNBRC108728a"/>
</dbReference>
<reference evidence="1" key="3">
    <citation type="submission" date="2023-02" db="EMBL/GenBank/DDBJ databases">
        <authorList>
            <person name="Sun Q."/>
            <person name="Mori K."/>
        </authorList>
    </citation>
    <scope>NUCLEOTIDE SEQUENCE</scope>
    <source>
        <strain evidence="1">NBRC 108728</strain>
        <plasmid evidence="1">pNBRC108728a</plasmid>
    </source>
</reference>
<dbReference type="EMBL" id="AP027733">
    <property type="protein sequence ID" value="BDZ52912.1"/>
    <property type="molecule type" value="Genomic_DNA"/>
</dbReference>
<accession>A0ABN6Y4V3</accession>